<dbReference type="Proteomes" id="UP000681356">
    <property type="component" value="Unassembled WGS sequence"/>
</dbReference>
<sequence length="99" mass="10655">MTNLVALWRGELPLRDAFWTWAVTVGLLVNVVTSVLFLILIMQDLALAALFIGYGVSLPYNVVATVGVWRAAVRYDGPAIHGDLARGATVLLMAALSLT</sequence>
<keyword evidence="1" id="KW-0472">Membrane</keyword>
<dbReference type="EMBL" id="JAGTUU010000005">
    <property type="protein sequence ID" value="MBS0125033.1"/>
    <property type="molecule type" value="Genomic_DNA"/>
</dbReference>
<evidence type="ECO:0000313" key="3">
    <source>
        <dbReference type="Proteomes" id="UP000681356"/>
    </source>
</evidence>
<evidence type="ECO:0000313" key="2">
    <source>
        <dbReference type="EMBL" id="MBS0125033.1"/>
    </source>
</evidence>
<feature type="transmembrane region" description="Helical" evidence="1">
    <location>
        <begin position="18"/>
        <end position="40"/>
    </location>
</feature>
<dbReference type="RefSeq" id="WP_212537005.1">
    <property type="nucleotide sequence ID" value="NZ_JAGTUU010000005.1"/>
</dbReference>
<protein>
    <submittedName>
        <fullName evidence="2">Uncharacterized protein</fullName>
    </submittedName>
</protein>
<keyword evidence="1" id="KW-1133">Transmembrane helix</keyword>
<feature type="transmembrane region" description="Helical" evidence="1">
    <location>
        <begin position="47"/>
        <end position="69"/>
    </location>
</feature>
<evidence type="ECO:0000256" key="1">
    <source>
        <dbReference type="SAM" id="Phobius"/>
    </source>
</evidence>
<organism evidence="2 3">
    <name type="scientific">Thetidibacter halocola</name>
    <dbReference type="NCBI Taxonomy" id="2827239"/>
    <lineage>
        <taxon>Bacteria</taxon>
        <taxon>Pseudomonadati</taxon>
        <taxon>Pseudomonadota</taxon>
        <taxon>Alphaproteobacteria</taxon>
        <taxon>Rhodobacterales</taxon>
        <taxon>Roseobacteraceae</taxon>
        <taxon>Thetidibacter</taxon>
    </lineage>
</organism>
<accession>A0A8J7WGR9</accession>
<keyword evidence="3" id="KW-1185">Reference proteome</keyword>
<comment type="caution">
    <text evidence="2">The sequence shown here is derived from an EMBL/GenBank/DDBJ whole genome shotgun (WGS) entry which is preliminary data.</text>
</comment>
<keyword evidence="1" id="KW-0812">Transmembrane</keyword>
<gene>
    <name evidence="2" type="ORF">KB874_13115</name>
</gene>
<reference evidence="2" key="1">
    <citation type="submission" date="2021-04" db="EMBL/GenBank/DDBJ databases">
        <authorList>
            <person name="Yoon J."/>
        </authorList>
    </citation>
    <scope>NUCLEOTIDE SEQUENCE</scope>
    <source>
        <strain evidence="2">KMU-90</strain>
    </source>
</reference>
<dbReference type="AlphaFoldDB" id="A0A8J7WGR9"/>
<name>A0A8J7WGR9_9RHOB</name>
<proteinExistence type="predicted"/>